<keyword evidence="2" id="KW-1185">Reference proteome</keyword>
<evidence type="ECO:0000313" key="1">
    <source>
        <dbReference type="EMBL" id="MCT2583966.1"/>
    </source>
</evidence>
<protein>
    <submittedName>
        <fullName evidence="1">DNA alkylation repair protein</fullName>
    </submittedName>
</protein>
<dbReference type="Proteomes" id="UP001156441">
    <property type="component" value="Unassembled WGS sequence"/>
</dbReference>
<dbReference type="Gene3D" id="1.25.10.90">
    <property type="match status" value="1"/>
</dbReference>
<dbReference type="SUPFAM" id="SSF48371">
    <property type="entry name" value="ARM repeat"/>
    <property type="match status" value="1"/>
</dbReference>
<dbReference type="InterPro" id="IPR014825">
    <property type="entry name" value="DNA_alkylation"/>
</dbReference>
<proteinExistence type="predicted"/>
<dbReference type="InterPro" id="IPR016024">
    <property type="entry name" value="ARM-type_fold"/>
</dbReference>
<dbReference type="CDD" id="cd06561">
    <property type="entry name" value="AlkD_like"/>
    <property type="match status" value="1"/>
</dbReference>
<gene>
    <name evidence="1" type="ORF">JT362_12650</name>
</gene>
<comment type="caution">
    <text evidence="1">The sequence shown here is derived from an EMBL/GenBank/DDBJ whole genome shotgun (WGS) entry which is preliminary data.</text>
</comment>
<dbReference type="PANTHER" id="PTHR34070">
    <property type="entry name" value="ARMADILLO-TYPE FOLD"/>
    <property type="match status" value="1"/>
</dbReference>
<organism evidence="1 2">
    <name type="scientific">Actinophytocola gossypii</name>
    <dbReference type="NCBI Taxonomy" id="2812003"/>
    <lineage>
        <taxon>Bacteria</taxon>
        <taxon>Bacillati</taxon>
        <taxon>Actinomycetota</taxon>
        <taxon>Actinomycetes</taxon>
        <taxon>Pseudonocardiales</taxon>
        <taxon>Pseudonocardiaceae</taxon>
    </lineage>
</organism>
<dbReference type="Pfam" id="PF08713">
    <property type="entry name" value="DNA_alkylation"/>
    <property type="match status" value="1"/>
</dbReference>
<name>A0ABT2J861_9PSEU</name>
<dbReference type="EMBL" id="JAFFZE010000010">
    <property type="protein sequence ID" value="MCT2583966.1"/>
    <property type="molecule type" value="Genomic_DNA"/>
</dbReference>
<sequence length="229" mass="25453">MASAAALLADLLANATAEDREKTSARLPDGYPVLGVRMRTTFDLAKAHAAMPLDEVASLFDEPVYEARLCAVCVLDFKARSPKLTDDDRSAGYELYLAKHARIDSWDMVDRAAPRVVGRYLMDRSHDPLFTLARSTNQHERRTAITAPLYWARYGAPAHLPDLFRLAEVLLPDDDVVVSKPVGIALKYAGLLDEPALLSFLDQHAAAMHRPTLRYAVEKLAPPLRARYL</sequence>
<dbReference type="PANTHER" id="PTHR34070:SF1">
    <property type="entry name" value="DNA ALKYLATION REPAIR PROTEIN"/>
    <property type="match status" value="1"/>
</dbReference>
<evidence type="ECO:0000313" key="2">
    <source>
        <dbReference type="Proteomes" id="UP001156441"/>
    </source>
</evidence>
<accession>A0ABT2J861</accession>
<reference evidence="1 2" key="1">
    <citation type="submission" date="2021-02" db="EMBL/GenBank/DDBJ databases">
        <title>Actinophytocola xerophila sp. nov., isolated from soil of cotton cropping field.</title>
        <authorList>
            <person name="Huang R."/>
            <person name="Chen X."/>
            <person name="Ge X."/>
            <person name="Liu W."/>
        </authorList>
    </citation>
    <scope>NUCLEOTIDE SEQUENCE [LARGE SCALE GENOMIC DNA]</scope>
    <source>
        <strain evidence="1 2">S1-96</strain>
    </source>
</reference>
<dbReference type="RefSeq" id="WP_260191343.1">
    <property type="nucleotide sequence ID" value="NZ_JAFFZE010000010.1"/>
</dbReference>